<dbReference type="EC" id="1.1.1.6" evidence="6"/>
<dbReference type="EMBL" id="QGQD01000111">
    <property type="protein sequence ID" value="TLC97742.1"/>
    <property type="molecule type" value="Genomic_DNA"/>
</dbReference>
<dbReference type="InterPro" id="IPR016205">
    <property type="entry name" value="Glycerol_DH"/>
</dbReference>
<accession>A0A4U8Q1J7</accession>
<dbReference type="SUPFAM" id="SSF56796">
    <property type="entry name" value="Dehydroquinate synthase-like"/>
    <property type="match status" value="1"/>
</dbReference>
<dbReference type="PROSITE" id="PS00913">
    <property type="entry name" value="ADH_IRON_1"/>
    <property type="match status" value="1"/>
</dbReference>
<evidence type="ECO:0000259" key="12">
    <source>
        <dbReference type="Pfam" id="PF00465"/>
    </source>
</evidence>
<feature type="binding site" evidence="11">
    <location>
        <position position="151"/>
    </location>
    <ligand>
        <name>NAD(+)</name>
        <dbReference type="ChEBI" id="CHEBI:57540"/>
    </ligand>
</feature>
<dbReference type="GO" id="GO:0008888">
    <property type="term" value="F:glycerol dehydrogenase (NAD+) activity"/>
    <property type="evidence" value="ECO:0007669"/>
    <property type="project" value="UniProtKB-EC"/>
</dbReference>
<gene>
    <name evidence="13" type="primary">dhaD_4</name>
    <name evidence="13" type="ORF">DSM106044_05444</name>
</gene>
<dbReference type="InterPro" id="IPR001670">
    <property type="entry name" value="ADH_Fe/GldA"/>
</dbReference>
<dbReference type="Pfam" id="PF00465">
    <property type="entry name" value="Fe-ADH"/>
    <property type="match status" value="1"/>
</dbReference>
<evidence type="ECO:0000256" key="1">
    <source>
        <dbReference type="ARBA" id="ARBA00007358"/>
    </source>
</evidence>
<evidence type="ECO:0000256" key="3">
    <source>
        <dbReference type="ARBA" id="ARBA00023002"/>
    </source>
</evidence>
<keyword evidence="9" id="KW-0862">Zinc</keyword>
<evidence type="ECO:0000256" key="11">
    <source>
        <dbReference type="PIRSR" id="PIRSR000112-3"/>
    </source>
</evidence>
<feature type="binding site" evidence="11">
    <location>
        <position position="157"/>
    </location>
    <ligand>
        <name>NAD(+)</name>
        <dbReference type="ChEBI" id="CHEBI:57540"/>
    </ligand>
</feature>
<dbReference type="Gene3D" id="1.20.1090.10">
    <property type="entry name" value="Dehydroquinate synthase-like - alpha domain"/>
    <property type="match status" value="1"/>
</dbReference>
<feature type="binding site" evidence="10">
    <location>
        <position position="147"/>
    </location>
    <ligand>
        <name>glycerol</name>
        <dbReference type="ChEBI" id="CHEBI:17754"/>
    </ligand>
</feature>
<feature type="binding site" evidence="9">
    <location>
        <position position="197"/>
    </location>
    <ligand>
        <name>glycerol</name>
        <dbReference type="ChEBI" id="CHEBI:17754"/>
    </ligand>
</feature>
<comment type="caution">
    <text evidence="13">The sequence shown here is derived from an EMBL/GenBank/DDBJ whole genome shotgun (WGS) entry which is preliminary data.</text>
</comment>
<evidence type="ECO:0000256" key="4">
    <source>
        <dbReference type="ARBA" id="ARBA00023027"/>
    </source>
</evidence>
<protein>
    <recommendedName>
        <fullName evidence="7">Glycerol dehydrogenase</fullName>
        <ecNumber evidence="6">1.1.1.6</ecNumber>
    </recommendedName>
</protein>
<evidence type="ECO:0000256" key="8">
    <source>
        <dbReference type="ARBA" id="ARBA00049006"/>
    </source>
</evidence>
<feature type="domain" description="Alcohol dehydrogenase iron-type/glycerol dehydrogenase GldA" evidence="12">
    <location>
        <begin position="34"/>
        <end position="180"/>
    </location>
</feature>
<feature type="binding site" evidence="9">
    <location>
        <position position="297"/>
    </location>
    <ligand>
        <name>glycerol</name>
        <dbReference type="ChEBI" id="CHEBI:17754"/>
    </ligand>
</feature>
<feature type="binding site" evidence="9">
    <location>
        <position position="280"/>
    </location>
    <ligand>
        <name>glycerol</name>
        <dbReference type="ChEBI" id="CHEBI:17754"/>
    </ligand>
</feature>
<evidence type="ECO:0000256" key="6">
    <source>
        <dbReference type="ARBA" id="ARBA00039147"/>
    </source>
</evidence>
<proteinExistence type="inferred from homology"/>
<evidence type="ECO:0000313" key="13">
    <source>
        <dbReference type="EMBL" id="TLC97742.1"/>
    </source>
</evidence>
<name>A0A4U8Q1J7_9FIRM</name>
<sequence length="389" mass="41512">MKLIQAFPIVAETPAINTRRRKEAEMMLKLMRAPAKYVQGQDALSQVYEETKDLGKSFLFICSRSGHRNCYEKIGKSFSGKDAKILFEIFGGVSSIGEIEKMQGIVKDQKIDCVVGVGGGSAIDTAKATAYYEGLPVVIIPTVAATDAPCTGLSVIYNNDGTFAKYIFYPKNPDAVLVDTDVIAHAPVKFLIAGMGDALGTFFEARACEKAKAPSLENGGITKSAMALCKLCYETLLEDGYKALRACENGVVTPAVESIIEATTYLSGVGADNGGLAVSHSVYNGFTALEECEKTMHGSIVAFGTIAQLILENAPMDELDEVIDFCVSVGLPVTLNEIGVTDMNRVHIAAEKACADGESIHNMIGDVTPAQLYDALIAADVLGKEYLGE</sequence>
<dbReference type="CDD" id="cd08170">
    <property type="entry name" value="GlyDH"/>
    <property type="match status" value="1"/>
</dbReference>
<comment type="similarity">
    <text evidence="1">Belongs to the iron-containing alcohol dehydrogenase family.</text>
</comment>
<feature type="binding site" evidence="11">
    <location>
        <begin position="120"/>
        <end position="124"/>
    </location>
    <ligand>
        <name>NAD(+)</name>
        <dbReference type="ChEBI" id="CHEBI:57540"/>
    </ligand>
</feature>
<evidence type="ECO:0000256" key="5">
    <source>
        <dbReference type="ARBA" id="ARBA00037918"/>
    </source>
</evidence>
<dbReference type="GO" id="GO:0046872">
    <property type="term" value="F:metal ion binding"/>
    <property type="evidence" value="ECO:0007669"/>
    <property type="project" value="UniProtKB-KW"/>
</dbReference>
<comment type="catalytic activity">
    <reaction evidence="8">
        <text>glycerol + NAD(+) = dihydroxyacetone + NADH + H(+)</text>
        <dbReference type="Rhea" id="RHEA:13769"/>
        <dbReference type="ChEBI" id="CHEBI:15378"/>
        <dbReference type="ChEBI" id="CHEBI:16016"/>
        <dbReference type="ChEBI" id="CHEBI:17754"/>
        <dbReference type="ChEBI" id="CHEBI:57540"/>
        <dbReference type="ChEBI" id="CHEBI:57945"/>
        <dbReference type="EC" id="1.1.1.6"/>
    </reaction>
</comment>
<dbReference type="PIRSF" id="PIRSF000112">
    <property type="entry name" value="Glycerol_dehydrogenase"/>
    <property type="match status" value="1"/>
</dbReference>
<dbReference type="PANTHER" id="PTHR43616:SF5">
    <property type="entry name" value="GLYCEROL DEHYDROGENASE 1"/>
    <property type="match status" value="1"/>
</dbReference>
<evidence type="ECO:0000256" key="7">
    <source>
        <dbReference type="ARBA" id="ARBA00040132"/>
    </source>
</evidence>
<evidence type="ECO:0000256" key="2">
    <source>
        <dbReference type="ARBA" id="ARBA00022723"/>
    </source>
</evidence>
<keyword evidence="4 11" id="KW-0520">NAD</keyword>
<dbReference type="PANTHER" id="PTHR43616">
    <property type="entry name" value="GLYCEROL DEHYDROGENASE"/>
    <property type="match status" value="1"/>
</dbReference>
<dbReference type="Gene3D" id="3.40.50.1970">
    <property type="match status" value="1"/>
</dbReference>
<keyword evidence="14" id="KW-1185">Reference proteome</keyword>
<dbReference type="GO" id="GO:0005829">
    <property type="term" value="C:cytosol"/>
    <property type="evidence" value="ECO:0007669"/>
    <property type="project" value="TreeGrafter"/>
</dbReference>
<evidence type="ECO:0000256" key="10">
    <source>
        <dbReference type="PIRSR" id="PIRSR000112-2"/>
    </source>
</evidence>
<comment type="pathway">
    <text evidence="5">Polyol metabolism; glycerol fermentation; glycerone phosphate from glycerol (oxidative route): step 1/2.</text>
</comment>
<comment type="cofactor">
    <cofactor evidence="9">
        <name>Zn(2+)</name>
        <dbReference type="ChEBI" id="CHEBI:29105"/>
    </cofactor>
    <text evidence="9">Binds 1 zinc ion per subunit.</text>
</comment>
<dbReference type="InterPro" id="IPR018211">
    <property type="entry name" value="ADH_Fe_CS"/>
</dbReference>
<dbReference type="AlphaFoldDB" id="A0A4U8Q1J7"/>
<organism evidence="13 14">
    <name type="scientific">Robinsoniella peoriensis</name>
    <dbReference type="NCBI Taxonomy" id="180332"/>
    <lineage>
        <taxon>Bacteria</taxon>
        <taxon>Bacillati</taxon>
        <taxon>Bacillota</taxon>
        <taxon>Clostridia</taxon>
        <taxon>Lachnospirales</taxon>
        <taxon>Lachnospiraceae</taxon>
        <taxon>Robinsoniella</taxon>
    </lineage>
</organism>
<keyword evidence="3 13" id="KW-0560">Oxidoreductase</keyword>
<feature type="binding site" evidence="11">
    <location>
        <position position="153"/>
    </location>
    <ligand>
        <name>NAD(+)</name>
        <dbReference type="ChEBI" id="CHEBI:57540"/>
    </ligand>
</feature>
<dbReference type="NCBIfam" id="NF006941">
    <property type="entry name" value="PRK09423.1"/>
    <property type="match status" value="1"/>
</dbReference>
<reference evidence="13 14" key="1">
    <citation type="journal article" date="2019" name="Anaerobe">
        <title>Detection of Robinsoniella peoriensis in multiple bone samples of a trauma patient.</title>
        <authorList>
            <person name="Schrottner P."/>
            <person name="Hartwich K."/>
            <person name="Bunk B."/>
            <person name="Schober I."/>
            <person name="Helbig S."/>
            <person name="Rudolph W.W."/>
            <person name="Gunzer F."/>
        </authorList>
    </citation>
    <scope>NUCLEOTIDE SEQUENCE [LARGE SCALE GENOMIC DNA]</scope>
    <source>
        <strain evidence="13 14">DSM 106044</strain>
    </source>
</reference>
<dbReference type="STRING" id="180332.GCA_000797495_03209"/>
<evidence type="ECO:0000256" key="9">
    <source>
        <dbReference type="PIRSR" id="PIRSR000112-1"/>
    </source>
</evidence>
<keyword evidence="2 9" id="KW-0479">Metal-binding</keyword>
<evidence type="ECO:0000313" key="14">
    <source>
        <dbReference type="Proteomes" id="UP000306509"/>
    </source>
</evidence>
<dbReference type="Proteomes" id="UP000306509">
    <property type="component" value="Unassembled WGS sequence"/>
</dbReference>